<dbReference type="InterPro" id="IPR010662">
    <property type="entry name" value="RBBP9/YdeN"/>
</dbReference>
<evidence type="ECO:0000313" key="1">
    <source>
        <dbReference type="EMBL" id="GGD68695.1"/>
    </source>
</evidence>
<organism evidence="1 2">
    <name type="scientific">Emticicia aquatilis</name>
    <dbReference type="NCBI Taxonomy" id="1537369"/>
    <lineage>
        <taxon>Bacteria</taxon>
        <taxon>Pseudomonadati</taxon>
        <taxon>Bacteroidota</taxon>
        <taxon>Cytophagia</taxon>
        <taxon>Cytophagales</taxon>
        <taxon>Leadbetterellaceae</taxon>
        <taxon>Emticicia</taxon>
    </lineage>
</organism>
<dbReference type="SUPFAM" id="SSF53474">
    <property type="entry name" value="alpha/beta-Hydrolases"/>
    <property type="match status" value="1"/>
</dbReference>
<evidence type="ECO:0008006" key="3">
    <source>
        <dbReference type="Google" id="ProtNLM"/>
    </source>
</evidence>
<proteinExistence type="predicted"/>
<protein>
    <recommendedName>
        <fullName evidence="3">Alpha/beta hydrolase</fullName>
    </recommendedName>
</protein>
<accession>A0A916YZI4</accession>
<evidence type="ECO:0000313" key="2">
    <source>
        <dbReference type="Proteomes" id="UP000609064"/>
    </source>
</evidence>
<dbReference type="GO" id="GO:0016787">
    <property type="term" value="F:hydrolase activity"/>
    <property type="evidence" value="ECO:0007669"/>
    <property type="project" value="InterPro"/>
</dbReference>
<dbReference type="EMBL" id="BMKK01000007">
    <property type="protein sequence ID" value="GGD68695.1"/>
    <property type="molecule type" value="Genomic_DNA"/>
</dbReference>
<reference evidence="1" key="2">
    <citation type="submission" date="2020-09" db="EMBL/GenBank/DDBJ databases">
        <authorList>
            <person name="Sun Q."/>
            <person name="Zhou Y."/>
        </authorList>
    </citation>
    <scope>NUCLEOTIDE SEQUENCE</scope>
    <source>
        <strain evidence="1">CGMCC 1.15958</strain>
    </source>
</reference>
<comment type="caution">
    <text evidence="1">The sequence shown here is derived from an EMBL/GenBank/DDBJ whole genome shotgun (WGS) entry which is preliminary data.</text>
</comment>
<dbReference type="Proteomes" id="UP000609064">
    <property type="component" value="Unassembled WGS sequence"/>
</dbReference>
<dbReference type="Gene3D" id="3.40.50.1820">
    <property type="entry name" value="alpha/beta hydrolase"/>
    <property type="match status" value="1"/>
</dbReference>
<dbReference type="AlphaFoldDB" id="A0A916YZI4"/>
<sequence length="200" mass="22627">MVVRFLTINTFKTFTAMLDTQIKFINVPGLNNSDDWHWQTLWEEQNPSNFVRVAQEDWDNPEKDKWVVGLKKTIENIKEPIVLVAHSLGCMTVAHYAQQFDTNAHILGALLVAPPDVEEFDNAKLNSFAPVPKTKLAFKSVVVGSTNDNYCPIDKAQKMADYWGSKFINIGTKGHINSDSDLGAWTQGKSLLRELIFQKD</sequence>
<gene>
    <name evidence="1" type="ORF">GCM10011514_36000</name>
</gene>
<dbReference type="Pfam" id="PF06821">
    <property type="entry name" value="Ser_hydrolase"/>
    <property type="match status" value="1"/>
</dbReference>
<name>A0A916YZI4_9BACT</name>
<keyword evidence="2" id="KW-1185">Reference proteome</keyword>
<dbReference type="InterPro" id="IPR029058">
    <property type="entry name" value="AB_hydrolase_fold"/>
</dbReference>
<reference evidence="1" key="1">
    <citation type="journal article" date="2014" name="Int. J. Syst. Evol. Microbiol.">
        <title>Complete genome sequence of Corynebacterium casei LMG S-19264T (=DSM 44701T), isolated from a smear-ripened cheese.</title>
        <authorList>
            <consortium name="US DOE Joint Genome Institute (JGI-PGF)"/>
            <person name="Walter F."/>
            <person name="Albersmeier A."/>
            <person name="Kalinowski J."/>
            <person name="Ruckert C."/>
        </authorList>
    </citation>
    <scope>NUCLEOTIDE SEQUENCE</scope>
    <source>
        <strain evidence="1">CGMCC 1.15958</strain>
    </source>
</reference>